<evidence type="ECO:0000313" key="21">
    <source>
        <dbReference type="Proteomes" id="UP000027135"/>
    </source>
</evidence>
<dbReference type="Gene3D" id="1.25.50.20">
    <property type="match status" value="1"/>
</dbReference>
<feature type="domain" description="ERAP1-like C-terminal" evidence="19">
    <location>
        <begin position="138"/>
        <end position="446"/>
    </location>
</feature>
<keyword evidence="8" id="KW-0336">GPI-anchor</keyword>
<dbReference type="GO" id="GO:0005886">
    <property type="term" value="C:plasma membrane"/>
    <property type="evidence" value="ECO:0007669"/>
    <property type="project" value="UniProtKB-SubCell"/>
</dbReference>
<dbReference type="InParanoid" id="A0A067RF43"/>
<keyword evidence="16" id="KW-1015">Disulfide bond</keyword>
<dbReference type="STRING" id="136037.A0A067RF43"/>
<dbReference type="GO" id="GO:0098552">
    <property type="term" value="C:side of membrane"/>
    <property type="evidence" value="ECO:0007669"/>
    <property type="project" value="UniProtKB-KW"/>
</dbReference>
<dbReference type="GO" id="GO:0070006">
    <property type="term" value="F:metalloaminopeptidase activity"/>
    <property type="evidence" value="ECO:0007669"/>
    <property type="project" value="TreeGrafter"/>
</dbReference>
<dbReference type="GO" id="GO:0005615">
    <property type="term" value="C:extracellular space"/>
    <property type="evidence" value="ECO:0007669"/>
    <property type="project" value="TreeGrafter"/>
</dbReference>
<dbReference type="PANTHER" id="PTHR11533">
    <property type="entry name" value="PROTEASE M1 ZINC METALLOPROTEASE"/>
    <property type="match status" value="1"/>
</dbReference>
<dbReference type="GO" id="GO:0005737">
    <property type="term" value="C:cytoplasm"/>
    <property type="evidence" value="ECO:0007669"/>
    <property type="project" value="TreeGrafter"/>
</dbReference>
<gene>
    <name evidence="20" type="ORF">L798_02439</name>
</gene>
<comment type="subcellular location">
    <subcellularLocation>
        <location evidence="3">Cell membrane</location>
        <topology evidence="3">Lipid-anchor</topology>
        <topology evidence="3">GPI-anchor</topology>
    </subcellularLocation>
</comment>
<keyword evidence="20" id="KW-0031">Aminopeptidase</keyword>
<evidence type="ECO:0000256" key="3">
    <source>
        <dbReference type="ARBA" id="ARBA00004609"/>
    </source>
</evidence>
<keyword evidence="12" id="KW-0378">Hydrolase</keyword>
<evidence type="ECO:0000256" key="1">
    <source>
        <dbReference type="ARBA" id="ARBA00000098"/>
    </source>
</evidence>
<dbReference type="Pfam" id="PF11838">
    <property type="entry name" value="ERAP1_C"/>
    <property type="match status" value="1"/>
</dbReference>
<dbReference type="eggNOG" id="KOG1046">
    <property type="taxonomic scope" value="Eukaryota"/>
</dbReference>
<evidence type="ECO:0000256" key="10">
    <source>
        <dbReference type="ARBA" id="ARBA00022723"/>
    </source>
</evidence>
<dbReference type="GO" id="GO:0042277">
    <property type="term" value="F:peptide binding"/>
    <property type="evidence" value="ECO:0007669"/>
    <property type="project" value="TreeGrafter"/>
</dbReference>
<dbReference type="GO" id="GO:0008270">
    <property type="term" value="F:zinc ion binding"/>
    <property type="evidence" value="ECO:0007669"/>
    <property type="project" value="TreeGrafter"/>
</dbReference>
<dbReference type="GO" id="GO:0006508">
    <property type="term" value="P:proteolysis"/>
    <property type="evidence" value="ECO:0007669"/>
    <property type="project" value="UniProtKB-KW"/>
</dbReference>
<dbReference type="FunFam" id="2.60.40.1910:FF:000008">
    <property type="entry name" value="Aminopeptidase"/>
    <property type="match status" value="1"/>
</dbReference>
<evidence type="ECO:0000256" key="17">
    <source>
        <dbReference type="ARBA" id="ARBA00023180"/>
    </source>
</evidence>
<keyword evidence="14" id="KW-0482">Metalloprotease</keyword>
<dbReference type="EC" id="3.4.11.2" evidence="5"/>
<evidence type="ECO:0000256" key="5">
    <source>
        <dbReference type="ARBA" id="ARBA00012564"/>
    </source>
</evidence>
<dbReference type="InterPro" id="IPR050344">
    <property type="entry name" value="Peptidase_M1_aminopeptidases"/>
</dbReference>
<dbReference type="FunFam" id="1.25.50.20:FF:000001">
    <property type="entry name" value="Aminopeptidase"/>
    <property type="match status" value="1"/>
</dbReference>
<name>A0A067RF43_ZOONE</name>
<evidence type="ECO:0000256" key="13">
    <source>
        <dbReference type="ARBA" id="ARBA00022833"/>
    </source>
</evidence>
<keyword evidence="13" id="KW-0862">Zinc</keyword>
<comment type="similarity">
    <text evidence="4">Belongs to the peptidase M1 family.</text>
</comment>
<dbReference type="AlphaFoldDB" id="A0A067RF43"/>
<protein>
    <recommendedName>
        <fullName evidence="6">Aminopeptidase N</fullName>
        <ecNumber evidence="5">3.4.11.2</ecNumber>
    </recommendedName>
</protein>
<dbReference type="Gene3D" id="2.60.40.1910">
    <property type="match status" value="1"/>
</dbReference>
<keyword evidence="15" id="KW-0472">Membrane</keyword>
<evidence type="ECO:0000256" key="2">
    <source>
        <dbReference type="ARBA" id="ARBA00001947"/>
    </source>
</evidence>
<dbReference type="OMA" id="TEHRITI"/>
<evidence type="ECO:0000256" key="9">
    <source>
        <dbReference type="ARBA" id="ARBA00022670"/>
    </source>
</evidence>
<comment type="catalytic activity">
    <reaction evidence="1">
        <text>Release of an N-terminal amino acid, Xaa-|-Yaa- from a peptide, amide or arylamide. Xaa is preferably Ala, but may be most amino acids including Pro (slow action). When a terminal hydrophobic residue is followed by a prolyl residue, the two may be released as an intact Xaa-Pro dipeptide.</text>
        <dbReference type="EC" id="3.4.11.2"/>
    </reaction>
</comment>
<evidence type="ECO:0000256" key="14">
    <source>
        <dbReference type="ARBA" id="ARBA00023049"/>
    </source>
</evidence>
<organism evidence="20 21">
    <name type="scientific">Zootermopsis nevadensis</name>
    <name type="common">Dampwood termite</name>
    <dbReference type="NCBI Taxonomy" id="136037"/>
    <lineage>
        <taxon>Eukaryota</taxon>
        <taxon>Metazoa</taxon>
        <taxon>Ecdysozoa</taxon>
        <taxon>Arthropoda</taxon>
        <taxon>Hexapoda</taxon>
        <taxon>Insecta</taxon>
        <taxon>Pterygota</taxon>
        <taxon>Neoptera</taxon>
        <taxon>Polyneoptera</taxon>
        <taxon>Dictyoptera</taxon>
        <taxon>Blattodea</taxon>
        <taxon>Blattoidea</taxon>
        <taxon>Termitoidae</taxon>
        <taxon>Termopsidae</taxon>
        <taxon>Zootermopsis</taxon>
    </lineage>
</organism>
<dbReference type="GO" id="GO:0016285">
    <property type="term" value="F:alanyl aminopeptidase activity"/>
    <property type="evidence" value="ECO:0007669"/>
    <property type="project" value="UniProtKB-EC"/>
</dbReference>
<evidence type="ECO:0000313" key="20">
    <source>
        <dbReference type="EMBL" id="KDR22501.1"/>
    </source>
</evidence>
<evidence type="ECO:0000256" key="8">
    <source>
        <dbReference type="ARBA" id="ARBA00022622"/>
    </source>
</evidence>
<dbReference type="InterPro" id="IPR027268">
    <property type="entry name" value="Peptidase_M4/M1_CTD_sf"/>
</dbReference>
<keyword evidence="18" id="KW-0449">Lipoprotein</keyword>
<evidence type="ECO:0000256" key="6">
    <source>
        <dbReference type="ARBA" id="ARBA00015611"/>
    </source>
</evidence>
<accession>A0A067RF43</accession>
<reference evidence="20 21" key="1">
    <citation type="journal article" date="2014" name="Nat. Commun.">
        <title>Molecular traces of alternative social organization in a termite genome.</title>
        <authorList>
            <person name="Terrapon N."/>
            <person name="Li C."/>
            <person name="Robertson H.M."/>
            <person name="Ji L."/>
            <person name="Meng X."/>
            <person name="Booth W."/>
            <person name="Chen Z."/>
            <person name="Childers C.P."/>
            <person name="Glastad K.M."/>
            <person name="Gokhale K."/>
            <person name="Gowin J."/>
            <person name="Gronenberg W."/>
            <person name="Hermansen R.A."/>
            <person name="Hu H."/>
            <person name="Hunt B.G."/>
            <person name="Huylmans A.K."/>
            <person name="Khalil S.M."/>
            <person name="Mitchell R.D."/>
            <person name="Munoz-Torres M.C."/>
            <person name="Mustard J.A."/>
            <person name="Pan H."/>
            <person name="Reese J.T."/>
            <person name="Scharf M.E."/>
            <person name="Sun F."/>
            <person name="Vogel H."/>
            <person name="Xiao J."/>
            <person name="Yang W."/>
            <person name="Yang Z."/>
            <person name="Yang Z."/>
            <person name="Zhou J."/>
            <person name="Zhu J."/>
            <person name="Brent C.S."/>
            <person name="Elsik C.G."/>
            <person name="Goodisman M.A."/>
            <person name="Liberles D.A."/>
            <person name="Roe R.M."/>
            <person name="Vargo E.L."/>
            <person name="Vilcinskas A."/>
            <person name="Wang J."/>
            <person name="Bornberg-Bauer E."/>
            <person name="Korb J."/>
            <person name="Zhang G."/>
            <person name="Liebig J."/>
        </authorList>
    </citation>
    <scope>NUCLEOTIDE SEQUENCE [LARGE SCALE GENOMIC DNA]</scope>
    <source>
        <tissue evidence="20">Whole organism</tissue>
    </source>
</reference>
<keyword evidence="10" id="KW-0479">Metal-binding</keyword>
<evidence type="ECO:0000256" key="7">
    <source>
        <dbReference type="ARBA" id="ARBA00022475"/>
    </source>
</evidence>
<dbReference type="PANTHER" id="PTHR11533:SF290">
    <property type="entry name" value="AMINOPEPTIDASE"/>
    <property type="match status" value="1"/>
</dbReference>
<keyword evidence="21" id="KW-1185">Reference proteome</keyword>
<evidence type="ECO:0000256" key="16">
    <source>
        <dbReference type="ARBA" id="ARBA00023157"/>
    </source>
</evidence>
<evidence type="ECO:0000256" key="11">
    <source>
        <dbReference type="ARBA" id="ARBA00022729"/>
    </source>
</evidence>
<dbReference type="GO" id="GO:0043171">
    <property type="term" value="P:peptide catabolic process"/>
    <property type="evidence" value="ECO:0007669"/>
    <property type="project" value="TreeGrafter"/>
</dbReference>
<evidence type="ECO:0000256" key="12">
    <source>
        <dbReference type="ARBA" id="ARBA00022801"/>
    </source>
</evidence>
<dbReference type="Proteomes" id="UP000027135">
    <property type="component" value="Unassembled WGS sequence"/>
</dbReference>
<keyword evidence="9" id="KW-0645">Protease</keyword>
<sequence>MLRHILTPETFRKGVQRYLTAHSWNNTIPEDLFAALEEQRIEDNIDSHPVDHFFVAWTTQPGYPVIYVTRENDKFTVTQERFLLKDDEVTEQLKWFVPLTWTTESQAPVGFESTETKDWISPSDTSKELNIETNPGEWIIFNNQETGYYRVNYDPESWKLIIQGLHRDHNVIHPVNRAQLLDDALNLARAGKLEYSLALEVTHYLGLDQDYIPWAAALNAFSFLDRRLTSDDGHQYFKIFVLNLLRGVYDELGFEEKSGDTQVRLLHRVSVLTWACRLGLEDCVNRAVDIFKAYKGDAENNPIPANLRSLVFCTALENGGEEEWNLLWERYQESVITTEQVTILSALGCTRNQSLLAQYLEKSIDGTSGIRKQDASSVFSAVYSNPDGVATAFNFLKDKFLEIANFYGGMNAVSNSITGIAGRLTTEEQVDELEKFIADNREALGSAAESGTNAVEAAKADLSWTSTHKDGIITWLRNQVVPGGNGSGNIAINIIIITATFLVAVCT</sequence>
<evidence type="ECO:0000256" key="4">
    <source>
        <dbReference type="ARBA" id="ARBA00010136"/>
    </source>
</evidence>
<comment type="cofactor">
    <cofactor evidence="2">
        <name>Zn(2+)</name>
        <dbReference type="ChEBI" id="CHEBI:29105"/>
    </cofactor>
</comment>
<evidence type="ECO:0000256" key="15">
    <source>
        <dbReference type="ARBA" id="ARBA00023136"/>
    </source>
</evidence>
<dbReference type="InterPro" id="IPR024571">
    <property type="entry name" value="ERAP1-like_C_dom"/>
</dbReference>
<evidence type="ECO:0000256" key="18">
    <source>
        <dbReference type="ARBA" id="ARBA00023288"/>
    </source>
</evidence>
<dbReference type="SUPFAM" id="SSF55486">
    <property type="entry name" value="Metalloproteases ('zincins'), catalytic domain"/>
    <property type="match status" value="1"/>
</dbReference>
<keyword evidence="7" id="KW-1003">Cell membrane</keyword>
<proteinExistence type="inferred from homology"/>
<keyword evidence="17" id="KW-0325">Glycoprotein</keyword>
<dbReference type="EMBL" id="KK852505">
    <property type="protein sequence ID" value="KDR22501.1"/>
    <property type="molecule type" value="Genomic_DNA"/>
</dbReference>
<evidence type="ECO:0000259" key="19">
    <source>
        <dbReference type="Pfam" id="PF11838"/>
    </source>
</evidence>
<keyword evidence="11" id="KW-0732">Signal</keyword>
<dbReference type="Gene3D" id="1.10.390.10">
    <property type="entry name" value="Neutral Protease Domain 2"/>
    <property type="match status" value="1"/>
</dbReference>